<accession>A0A382HBL1</accession>
<protein>
    <submittedName>
        <fullName evidence="1">Uncharacterized protein</fullName>
    </submittedName>
</protein>
<name>A0A382HBL1_9ZZZZ</name>
<sequence length="131" mass="14977">MVLYHCASFPINFSSTDRLTLVVSFFSLRNAHRYFHYTILKVHPDRNQRESSFNDLSDQLPNLLPMQKQFPPAERFVLCVPAVTIRTDVHIVEEYFPILYTAVAVLEVNATLTNSLDLCPEQNDAGFKSIG</sequence>
<reference evidence="1" key="1">
    <citation type="submission" date="2018-05" db="EMBL/GenBank/DDBJ databases">
        <authorList>
            <person name="Lanie J.A."/>
            <person name="Ng W.-L."/>
            <person name="Kazmierczak K.M."/>
            <person name="Andrzejewski T.M."/>
            <person name="Davidsen T.M."/>
            <person name="Wayne K.J."/>
            <person name="Tettelin H."/>
            <person name="Glass J.I."/>
            <person name="Rusch D."/>
            <person name="Podicherti R."/>
            <person name="Tsui H.-C.T."/>
            <person name="Winkler M.E."/>
        </authorList>
    </citation>
    <scope>NUCLEOTIDE SEQUENCE</scope>
</reference>
<organism evidence="1">
    <name type="scientific">marine metagenome</name>
    <dbReference type="NCBI Taxonomy" id="408172"/>
    <lineage>
        <taxon>unclassified sequences</taxon>
        <taxon>metagenomes</taxon>
        <taxon>ecological metagenomes</taxon>
    </lineage>
</organism>
<dbReference type="AlphaFoldDB" id="A0A382HBL1"/>
<gene>
    <name evidence="1" type="ORF">METZ01_LOCUS237524</name>
</gene>
<proteinExistence type="predicted"/>
<dbReference type="EMBL" id="UINC01060301">
    <property type="protein sequence ID" value="SVB84670.1"/>
    <property type="molecule type" value="Genomic_DNA"/>
</dbReference>
<evidence type="ECO:0000313" key="1">
    <source>
        <dbReference type="EMBL" id="SVB84670.1"/>
    </source>
</evidence>